<accession>A0ABD1MIH8</accession>
<dbReference type="InterPro" id="IPR000597">
    <property type="entry name" value="Ribosomal_uL3"/>
</dbReference>
<organism evidence="1 2">
    <name type="scientific">Flemingia macrophylla</name>
    <dbReference type="NCBI Taxonomy" id="520843"/>
    <lineage>
        <taxon>Eukaryota</taxon>
        <taxon>Viridiplantae</taxon>
        <taxon>Streptophyta</taxon>
        <taxon>Embryophyta</taxon>
        <taxon>Tracheophyta</taxon>
        <taxon>Spermatophyta</taxon>
        <taxon>Magnoliopsida</taxon>
        <taxon>eudicotyledons</taxon>
        <taxon>Gunneridae</taxon>
        <taxon>Pentapetalae</taxon>
        <taxon>rosids</taxon>
        <taxon>fabids</taxon>
        <taxon>Fabales</taxon>
        <taxon>Fabaceae</taxon>
        <taxon>Papilionoideae</taxon>
        <taxon>50 kb inversion clade</taxon>
        <taxon>NPAAA clade</taxon>
        <taxon>indigoferoid/millettioid clade</taxon>
        <taxon>Phaseoleae</taxon>
        <taxon>Flemingia</taxon>
    </lineage>
</organism>
<proteinExistence type="predicted"/>
<sequence length="175" mass="20040">MGFTGATGATCKDYLVTDVLVSPLHRSNVKRRISAKKHVAHHRGKVKAFPKYDPSKVSKFTGVIWLYESKGRKKVIEEQVEKIKKYAIVVQVLAHSHIRKKERFEAEAWIDAILGTSLVCKVGTIVKRILYTSTLSIWRVIRIWWCLYLHSMLSPIVFNFPHSVTVLDGHKKKDA</sequence>
<dbReference type="AlphaFoldDB" id="A0ABD1MIH8"/>
<reference evidence="1 2" key="1">
    <citation type="submission" date="2024-08" db="EMBL/GenBank/DDBJ databases">
        <title>Insights into the chromosomal genome structure of Flemingia macrophylla.</title>
        <authorList>
            <person name="Ding Y."/>
            <person name="Zhao Y."/>
            <person name="Bi W."/>
            <person name="Wu M."/>
            <person name="Zhao G."/>
            <person name="Gong Y."/>
            <person name="Li W."/>
            <person name="Zhang P."/>
        </authorList>
    </citation>
    <scope>NUCLEOTIDE SEQUENCE [LARGE SCALE GENOMIC DNA]</scope>
    <source>
        <strain evidence="1">DYQJB</strain>
        <tissue evidence="1">Leaf</tissue>
    </source>
</reference>
<keyword evidence="2" id="KW-1185">Reference proteome</keyword>
<comment type="caution">
    <text evidence="1">The sequence shown here is derived from an EMBL/GenBank/DDBJ whole genome shotgun (WGS) entry which is preliminary data.</text>
</comment>
<evidence type="ECO:0000313" key="1">
    <source>
        <dbReference type="EMBL" id="KAL2335623.1"/>
    </source>
</evidence>
<dbReference type="Pfam" id="PF00297">
    <property type="entry name" value="Ribosomal_L3"/>
    <property type="match status" value="1"/>
</dbReference>
<name>A0ABD1MIH8_9FABA</name>
<gene>
    <name evidence="1" type="ORF">Fmac_016836</name>
</gene>
<dbReference type="Proteomes" id="UP001603857">
    <property type="component" value="Unassembled WGS sequence"/>
</dbReference>
<evidence type="ECO:0000313" key="2">
    <source>
        <dbReference type="Proteomes" id="UP001603857"/>
    </source>
</evidence>
<protein>
    <submittedName>
        <fullName evidence="1">Uncharacterized protein</fullName>
    </submittedName>
</protein>
<dbReference type="EMBL" id="JBGMDY010000005">
    <property type="protein sequence ID" value="KAL2335623.1"/>
    <property type="molecule type" value="Genomic_DNA"/>
</dbReference>